<dbReference type="FunFam" id="3.40.50.300:FF:000712">
    <property type="entry name" value="Midasin"/>
    <property type="match status" value="1"/>
</dbReference>
<dbReference type="FunFam" id="3.40.50.300:FF:001368">
    <property type="entry name" value="Midasin"/>
    <property type="match status" value="1"/>
</dbReference>
<organism evidence="13 14">
    <name type="scientific">Pneumocystis wakefieldiae</name>
    <dbReference type="NCBI Taxonomy" id="38082"/>
    <lineage>
        <taxon>Eukaryota</taxon>
        <taxon>Fungi</taxon>
        <taxon>Dikarya</taxon>
        <taxon>Ascomycota</taxon>
        <taxon>Taphrinomycotina</taxon>
        <taxon>Pneumocystomycetes</taxon>
        <taxon>Pneumocystaceae</taxon>
        <taxon>Pneumocystis</taxon>
    </lineage>
</organism>
<keyword evidence="14" id="KW-1185">Reference proteome</keyword>
<evidence type="ECO:0000256" key="6">
    <source>
        <dbReference type="ARBA" id="ARBA00022741"/>
    </source>
</evidence>
<feature type="region of interest" description="Disordered" evidence="11">
    <location>
        <begin position="4419"/>
        <end position="4439"/>
    </location>
</feature>
<dbReference type="PANTHER" id="PTHR48103:SF2">
    <property type="entry name" value="MIDASIN"/>
    <property type="match status" value="1"/>
</dbReference>
<dbReference type="InterPro" id="IPR036465">
    <property type="entry name" value="vWFA_dom_sf"/>
</dbReference>
<dbReference type="InterPro" id="IPR002035">
    <property type="entry name" value="VWF_A"/>
</dbReference>
<dbReference type="GO" id="GO:0016887">
    <property type="term" value="F:ATP hydrolysis activity"/>
    <property type="evidence" value="ECO:0007669"/>
    <property type="project" value="InterPro"/>
</dbReference>
<dbReference type="InterPro" id="IPR011704">
    <property type="entry name" value="ATPase_dyneun-rel_AAA"/>
</dbReference>
<dbReference type="SMART" id="SM00382">
    <property type="entry name" value="AAA"/>
    <property type="match status" value="6"/>
</dbReference>
<feature type="compositionally biased region" description="Polar residues" evidence="11">
    <location>
        <begin position="4141"/>
        <end position="4150"/>
    </location>
</feature>
<dbReference type="CDD" id="cd00009">
    <property type="entry name" value="AAA"/>
    <property type="match status" value="1"/>
</dbReference>
<keyword evidence="8 10" id="KW-0143">Chaperone</keyword>
<accession>A0A899G0U5</accession>
<dbReference type="Pfam" id="PF17865">
    <property type="entry name" value="AAA_lid_5"/>
    <property type="match status" value="1"/>
</dbReference>
<keyword evidence="7 10" id="KW-0067">ATP-binding</keyword>
<feature type="compositionally biased region" description="Basic and acidic residues" evidence="11">
    <location>
        <begin position="4176"/>
        <end position="4188"/>
    </location>
</feature>
<dbReference type="PROSITE" id="PS50234">
    <property type="entry name" value="VWFA"/>
    <property type="match status" value="1"/>
</dbReference>
<dbReference type="SUPFAM" id="SSF53300">
    <property type="entry name" value="vWA-like"/>
    <property type="match status" value="1"/>
</dbReference>
<dbReference type="Pfam" id="PF07728">
    <property type="entry name" value="AAA_5"/>
    <property type="match status" value="7"/>
</dbReference>
<evidence type="ECO:0000256" key="3">
    <source>
        <dbReference type="ARBA" id="ARBA00007188"/>
    </source>
</evidence>
<dbReference type="Pfam" id="PF12775">
    <property type="entry name" value="AAA_7"/>
    <property type="match status" value="1"/>
</dbReference>
<evidence type="ECO:0000256" key="11">
    <source>
        <dbReference type="SAM" id="MobiDB-lite"/>
    </source>
</evidence>
<dbReference type="PIRSF" id="PIRSF010340">
    <property type="entry name" value="Midasin"/>
    <property type="match status" value="1"/>
</dbReference>
<feature type="region of interest" description="Disordered" evidence="11">
    <location>
        <begin position="4259"/>
        <end position="4283"/>
    </location>
</feature>
<sequence length="4901" mass="568846">MENQENDTESVSSIVGHLVTIYRLIIFDPRVFSCFVSISHVWPFLFFKARIIRFLALEILCILLCLSSSKREELLSLYVGEGCIDYLYSGKVVDYSFFCLFENESKRAFLDSIRNRNYFSANGTRIIHDSDSDQSHLLVSICGIYFPRTKFTIFGDSDFFMTPVSRRNMENFARALLTQKPVLLLGLCGVGKTFMVESVAKILGKYDDLVRIYLGDQTDIRSLIGTYTSSTPGVFKWEPGVLTRAVQEGKYVLIEDIDKVSNDIISVLLPLLERNELEIPSRGEKISADFGFQIIATVSTNIYQKSDIKLVGNRLWKIVNVDEIPMTELYELVCSKFPILKKLSQKIVEVYGIIVATYNDPAFHFLSKIEFRRVVSMRDLMKWSKRILYFLNNSGIILEDDYISQDVIDSMFYNAADCFSGMIQTASGKSLIIQKIAEAFGYPSDWTEFYIKSYVPKHEDFDDYIKVGRLNIQKSSEFIISRFDRYFTFTSPVLRLLEQLGASIECGEHVLLVGETGTGKTTTIQYLANILGRELIIVNMSQQTENTDLLGGFKPIDLKVVSASLKNQFDDLFSIMFSTQKNFKFLEATQKAYSKKKWKYMIRLFRTAIDMAHKRLKLFHDDNEKNDKMTCISHKKRRWFGPDLEHKLESFSCNLANFEKYVLNNSNCFFFDFVEGPLTKAVKNGTWILLDEINLAESCVLENIACILQENGSVLLSEKGDIQPIYLHPNFRLFACMNPVTDVGRHDLSLSLRSRFTEFYVYSPDENFNDLLAIIHKYIGHLSFSDQKVLHDVAQLHLKAKHLEEENRLIDSAGQKPHYNIRTLTRTLIYVNEICHLYGLHRSLYEGFCMLYLTLLDSKSEEILHPIIKQYTLNHVKNLKSSISQIPKKPSDGDYIQFKHYWVPKGNYEVQKDDNYIITQTIEKNMLNLIRAITTRKFSVLIQGPTSSGKTSMIEYISALTGHKFVRINNHEHIELQEYFGAYVSDDLGNLKFKEGIMVEALRNGYWIVLDELNLAPSEVLEALNRLLDDNRELFILETQEIVKPHPHFMLFATQNPPGIYGGRKRLSRAFRNRFLELHYDNIPENELETIICNRCHIPPSYSTKMVEVYKKLSLRRESSRIFEQKTSFVTLRDLFRWASRDYANYQEFVNNGYMLLGERVRKNDEKVIVKEIIEAVMKVKIDQNELYNFNGLDKCITTYNFPNLDGIVWTKAMKRLFRLISLALENNEPVLLVGETGTGKTSICQAIAKNCSSFLHIVNVHQNTESSDIIGTQRPVRNRDIICKRLYDNILKLLVYYDPINFSNDQFLTLSDLVTAFSSLDISDVRKSLKDIIYEDIIDLIEIDLRQYKKLFDWYDGALVKAMKSGEYFLLDEISLADDSVLERLNSVLEISRTITLTEKSVDENVIKAKDGFKFMATMNPGGDYGKRELSPALRNRFTEIWVPSRYDEEDVLKIVSSKLKDSFYIYSKAFVSFSFWFQRKFSSDLSTSISIRDILTWVDYVNLSDIHNSMAHCILHGAALVYIDKIGVNMGFFSNLTKDIIREKRLESVNYLSKLVGEDLQEEFSKVPQVIIDKEILKIGPFSIPCGSNVSDYSSYSFNSPTTSYNAMRILRAMQTSRPILLEGSPGVGKTSLISAIASVVGIQLTRINLSEQTDLMDLFGSDLPVDDETTKFAWHDGPFLQAMKNGYWVLLDEMNLASQSILEGLNACLDHRAQAFIPELNQTFTCHPSFRVFAAQNPHSQGCGRKGLPKSFINRFVVVYIEELSLQDLLFICDHVFPDEDILIKEKIVSFIGRLNNELSQNLAFAIDGSPWEFNLRDILRWLEILQYGKPNLHKKDPSEFLDIIIKQKFRTIEDRKNVDSIYEEIFGNPPSTQNLYYRLSSNFLQVGHALLPRNSTLKYNKDFFFNISTSHLKVIESLISCIRFNWPCVLVGPPASGKTFLIRFVSFISGSKLVEFSINNDIDTMDIVGGFEQMDLILELNKFIITIEEFCNDRLRSLIVLPQKENLKYAGIYSRILELIKVQGRYTISHYRKFLSDLILLFTELSDISEICDSSFQQIFQRLKKYVLVDDTYKPSQFKWFDSILLQAIKNGDWVLLDNANLCNSSVLDRLNSLMEPKGNLLLNERNSLDGSPFLINCHSNFRIFLTMDPANGELSRAMRNRCVEIFCDKVFLDDHPGSIRVSSELNYNDSVLFSLLPSFMFNHFYLYGKILKRYYSQKNIFILGDIFLEQIPIKQVDLLKSWYLSYVIESGIFSQIEKEDILTLIYKCFEFQRSSLYQLIFDFYKNIIHDLDFLQDFINIQPLYPLGNPYIENMFFGPLSSLHSTQFCSRHIKLSYLYNLFSKYLDLKIILEAVQKKSRNISEINMTVLEKSCMNLQYNDMDSLLHINAFHFLSSLLNEIGSLLIDGDFNYVNQEFTEAILDLVSIWRHIYEFTNSLLIEYTKYHVYNNNLREWNEKYESVLPMDSRKRFFQLIELFNLNLELKTGFSMENIWKKVRPTVPKFEYTWSAYKELTSHMNKFDGSLQYNVDTLDIILNIRTLFLENCYFILTFSDGIEESPSNNVSFEINFKIQDFLGNLRNNMDRIDIHCCSSIKSEYLYRVTKSFNVIFSCMEVYLISYIIKFSIISKEMYDMIIALSTWTDRSSVSLVPYIIAYKGTATYESLIFQLFDSYFSTADIPFSSSERFESLFESPSSFIFFGRPIKTVAIAIHDIKNALFQDFEKMRFSLSNLVSQIFRYTLYIKNDKIMLFIEIFIRKIIQIFGIHKSLYSSEDYQIFMTIFKEFLGFTSCNQKEIAKNFEKLKNVLQKTHCEKLKMVINTYFISSLSIICSILENMEITESELVLKIGKAFIFFELGFLYLYVPNIPYDPAIFPIVQMELRKKELEDISNEILLRKLYENEFTGGTDNSSIRNLQIRYQNLESKKILLPYVYRPPVSDIINIYKEFEKLLKMFIIDQSLENIIKNFENGNNSAVFQLNSMQKTIYQLINRFESYSYYADILKPICGSLKAMDFGLILINQGEMFSKCLPEDLTMKIFLNLSDIDTILTKSFDISFIMLFLEGASRYKLSKMFVDRFMIFCLKKLCFLKRSLLLDESFNYMEIIDYIFLYFYSKWAVKRDEKIKKELEKESIYKISHSQENAAEYQSLFPEFESIESEIEYKSSKIEYDDQFYAELMMIHKKFFNESEPSISSSQLVNSALNLGIELLTMETLNINSKANDIALSSLVYYMRGIIEDSDFTLPILQHSDDWIYNFYKDPNIKESLKLVSILKDLKSKVEQLFEKDPENFLLHDIINRSDIILKLGIEAPLSQTLIALEQLYSTIDEWKTIAGSECSLDIDMENIKNLIITWRKLELGCWNDLFKLEDKEKYDETAVWWFYLYENLIYKKSISSFSIDDLEKYRNELVSLLDQFIISSPLGQFEKRLEFIYSFSCHLDVLEKVEFSEKSILFALRNLVALYSSYLPKIRNAIYQGKEPLEKSIRETIQLMSWKGTNVYVLKESARKSHRSLYKIVKKYRELISMSSFSVLTEQSTESLLLNFQHSTSCDLSQLELVFVNEELLKWSLDYCKSVNFTYRLEAAPRHRNIMNTVRNMWSIVVQKYGQDSTSENPFELFTINVVENMKELQNLTPRSMDNVSKSEINHLKTRKKKLFFDTLAELKRMGLKTNPSIPVINKVTNINNLLANIPYYDIKLKNEESASSIRTINEYFYQLLTFITKIHQSQGKCSNDISVNEISRSCGLLNSSFYMLLLERSALMKALFEIQYIERNLSILSFLETMTFEENITFIKNYRKTKYIYDRSRSFMKHMQNIIKILEDIRATHLNTCFVSLLHELGNDFNLINNDIEKYIAQFESLGGINRIVIDKFCDSFVSDFMAWMENIFEKMFSYSIQSTPCSYLITPILTWIKDNMDSLKSIHLDVIENQDISFEFDISMRKLSDKICLIIEKLADTKSLDAKQGPDGILENSWLLKRHKFLLSSLSILEMENINRLLDKLVTDINDLNTSGFSNIQILFNLKAIYCLSGPILNQYLVTCRYILKNFMDNHKSLTKSLLLFSLVLNTLIEKGFCTPVENTINEKDGVTEATELVNGDGVEDTAIDCGNNENYDNLDNMNSQIDYTNMGDDIKADDDFDDSVSESNYSQFSEDFSDGNLSDELGEVDNKNSTVVNEEFWDKENNESKNDDTIDTQNSNNDGNKMGISPQEYEEKIPLDSKKDYDHNDDKKDNEIADKNDEIIDKETLENVEENQLNEGIEHIDPLDLPEDLQLDNNTDKDDLSDNNSCLDMSYQELDYNESEFLNNDFEHENNVANESEADSQIELSDDKQIMPDKQENIKDNGGNMNDFMDIGSGEGFEEGKNHQVPDDLVENLVDKNDSIALSTDEDVHKKYENNESFNKEHEDSEKSMKLETNYSQLTGNKSDTFKENNDSKYQGNGTDFEKEREFDFAESLNDSYRSLGNTLKQWNRIISNISYLKDHDDSHDNDELSEDADQYEYTKDSDFKEVQVVGFLAEREEKNDFDMEKNNPYNMNNYDLNIEKISHSHVESEITNVDNAVSEISGAEIGYQVMTNMEQNINEVPLQNMDNLDEKSSDNTYFDTLSDSMDLISVDEAVELWRNYENSVHGLSVHLCEELKLILEPTLATKMQGDYRTGKRLNMRRIVPYIASQYRKDKIWMRRTKLSKRQYQVMICMDDSKSMEESGSMNLAFETLALISKSLSLLEVGEICIMSFGAKPLLIHPFKEPFTSQSGAKLVRQFTFNQSATDLKALTQMSIDIFNHAKNTLHIKSSLELWQLEIIVSDGICDHHDSLRILLRKARELKIMIIFVIIDIIHEKKTASILDMKQVRYKTMEDGSSSLEIIHYMDEFAFDHFLIVRDVRELPQVLVNALRQWFMQVSAS</sequence>
<feature type="domain" description="VWFA" evidence="12">
    <location>
        <begin position="4689"/>
        <end position="4891"/>
    </location>
</feature>
<dbReference type="FunFam" id="3.40.50.300:FF:000582">
    <property type="entry name" value="Midasin"/>
    <property type="match status" value="1"/>
</dbReference>
<dbReference type="InterPro" id="IPR003593">
    <property type="entry name" value="AAA+_ATPase"/>
</dbReference>
<dbReference type="InterPro" id="IPR040848">
    <property type="entry name" value="AAA_lid_7"/>
</dbReference>
<dbReference type="GO" id="GO:0005730">
    <property type="term" value="C:nucleolus"/>
    <property type="evidence" value="ECO:0007669"/>
    <property type="project" value="UniProtKB-SubCell"/>
</dbReference>
<evidence type="ECO:0000313" key="14">
    <source>
        <dbReference type="Proteomes" id="UP000663699"/>
    </source>
</evidence>
<dbReference type="Pfam" id="PF17867">
    <property type="entry name" value="AAA_lid_7"/>
    <property type="match status" value="3"/>
</dbReference>
<dbReference type="Gene3D" id="3.40.50.300">
    <property type="entry name" value="P-loop containing nucleotide triphosphate hydrolases"/>
    <property type="match status" value="6"/>
</dbReference>
<dbReference type="GO" id="GO:0005654">
    <property type="term" value="C:nucleoplasm"/>
    <property type="evidence" value="ECO:0007669"/>
    <property type="project" value="UniProtKB-SubCell"/>
</dbReference>
<dbReference type="EMBL" id="CP054539">
    <property type="protein sequence ID" value="QSL65832.1"/>
    <property type="molecule type" value="Genomic_DNA"/>
</dbReference>
<feature type="region of interest" description="Disordered" evidence="11">
    <location>
        <begin position="4125"/>
        <end position="4163"/>
    </location>
</feature>
<dbReference type="InterPro" id="IPR027417">
    <property type="entry name" value="P-loop_NTPase"/>
</dbReference>
<evidence type="ECO:0000256" key="2">
    <source>
        <dbReference type="ARBA" id="ARBA00004642"/>
    </source>
</evidence>
<dbReference type="InterPro" id="IPR048617">
    <property type="entry name" value="MDN1_AAA_lid_4"/>
</dbReference>
<dbReference type="InterPro" id="IPR025662">
    <property type="entry name" value="Sigma_54_int_dom_ATP-bd_1"/>
</dbReference>
<dbReference type="InterPro" id="IPR012099">
    <property type="entry name" value="Midasin"/>
</dbReference>
<evidence type="ECO:0000256" key="5">
    <source>
        <dbReference type="ARBA" id="ARBA00022553"/>
    </source>
</evidence>
<dbReference type="OrthoDB" id="5186at2759"/>
<evidence type="ECO:0000256" key="4">
    <source>
        <dbReference type="ARBA" id="ARBA00017143"/>
    </source>
</evidence>
<name>A0A899G0U5_9ASCO</name>
<dbReference type="GO" id="GO:0000027">
    <property type="term" value="P:ribosomal large subunit assembly"/>
    <property type="evidence" value="ECO:0007669"/>
    <property type="project" value="InterPro"/>
</dbReference>
<evidence type="ECO:0000256" key="10">
    <source>
        <dbReference type="PIRNR" id="PIRNR010340"/>
    </source>
</evidence>
<dbReference type="PANTHER" id="PTHR48103">
    <property type="entry name" value="MIDASIN-RELATED"/>
    <property type="match status" value="1"/>
</dbReference>
<protein>
    <recommendedName>
        <fullName evidence="4 10">Midasin</fullName>
    </recommendedName>
</protein>
<dbReference type="GO" id="GO:0000055">
    <property type="term" value="P:ribosomal large subunit export from nucleus"/>
    <property type="evidence" value="ECO:0007669"/>
    <property type="project" value="TreeGrafter"/>
</dbReference>
<feature type="compositionally biased region" description="Acidic residues" evidence="11">
    <location>
        <begin position="4131"/>
        <end position="4140"/>
    </location>
</feature>
<evidence type="ECO:0000259" key="12">
    <source>
        <dbReference type="PROSITE" id="PS50234"/>
    </source>
</evidence>
<evidence type="ECO:0000313" key="13">
    <source>
        <dbReference type="EMBL" id="QSL65832.1"/>
    </source>
</evidence>
<keyword evidence="5" id="KW-0597">Phosphoprotein</keyword>
<keyword evidence="6 10" id="KW-0547">Nucleotide-binding</keyword>
<dbReference type="PROSITE" id="PS00675">
    <property type="entry name" value="SIGMA54_INTERACT_1"/>
    <property type="match status" value="1"/>
</dbReference>
<dbReference type="GO" id="GO:0005524">
    <property type="term" value="F:ATP binding"/>
    <property type="evidence" value="ECO:0007669"/>
    <property type="project" value="UniProtKB-KW"/>
</dbReference>
<comment type="subcellular location">
    <subcellularLocation>
        <location evidence="1">Nucleus</location>
        <location evidence="1">Nucleolus</location>
    </subcellularLocation>
    <subcellularLocation>
        <location evidence="2">Nucleus</location>
        <location evidence="2">Nucleoplasm</location>
    </subcellularLocation>
</comment>
<dbReference type="GO" id="GO:0030687">
    <property type="term" value="C:preribosome, large subunit precursor"/>
    <property type="evidence" value="ECO:0007669"/>
    <property type="project" value="TreeGrafter"/>
</dbReference>
<dbReference type="SUPFAM" id="SSF52540">
    <property type="entry name" value="P-loop containing nucleoside triphosphate hydrolases"/>
    <property type="match status" value="6"/>
</dbReference>
<feature type="compositionally biased region" description="Basic and acidic residues" evidence="11">
    <location>
        <begin position="4209"/>
        <end position="4241"/>
    </location>
</feature>
<feature type="region of interest" description="Disordered" evidence="11">
    <location>
        <begin position="4176"/>
        <end position="4241"/>
    </location>
</feature>
<evidence type="ECO:0000256" key="1">
    <source>
        <dbReference type="ARBA" id="ARBA00004604"/>
    </source>
</evidence>
<dbReference type="Proteomes" id="UP000663699">
    <property type="component" value="Chromosome 8"/>
</dbReference>
<gene>
    <name evidence="13" type="ORF">MERGE_000110</name>
</gene>
<comment type="function">
    <text evidence="10">Nuclear chaperone required for maturation and nuclear export of pre-60S ribosome subunits.</text>
</comment>
<evidence type="ECO:0000256" key="9">
    <source>
        <dbReference type="ARBA" id="ARBA00023242"/>
    </source>
</evidence>
<reference evidence="13" key="1">
    <citation type="submission" date="2020-06" db="EMBL/GenBank/DDBJ databases">
        <title>Genomes of multiple members of Pneumocystis genus reveal paths to human pathogen Pneumocystis jirovecii.</title>
        <authorList>
            <person name="Cisse O.H."/>
            <person name="Ma L."/>
            <person name="Dekker J."/>
            <person name="Khil P."/>
            <person name="Jo J."/>
            <person name="Brenchley J."/>
            <person name="Blair R."/>
            <person name="Pahar B."/>
            <person name="Chabe M."/>
            <person name="Van Rompay K.A."/>
            <person name="Keesler R."/>
            <person name="Sukura A."/>
            <person name="Hirsch V."/>
            <person name="Kutty G."/>
            <person name="Liu Y."/>
            <person name="Peng L."/>
            <person name="Chen J."/>
            <person name="Song J."/>
            <person name="Weissenbacher-Lang C."/>
            <person name="Xu J."/>
            <person name="Upham N.S."/>
            <person name="Stajich J.E."/>
            <person name="Cuomo C.A."/>
            <person name="Cushion M.T."/>
            <person name="Kovacs J.A."/>
        </authorList>
    </citation>
    <scope>NUCLEOTIDE SEQUENCE</scope>
    <source>
        <strain evidence="13">2A</strain>
    </source>
</reference>
<evidence type="ECO:0000256" key="7">
    <source>
        <dbReference type="ARBA" id="ARBA00022840"/>
    </source>
</evidence>
<keyword evidence="9 10" id="KW-0539">Nucleus</keyword>
<dbReference type="FunFam" id="3.40.50.300:FF:000142">
    <property type="entry name" value="Midasin"/>
    <property type="match status" value="1"/>
</dbReference>
<proteinExistence type="inferred from homology"/>
<comment type="similarity">
    <text evidence="3 10">Belongs to the midasin family.</text>
</comment>
<dbReference type="Pfam" id="PF21108">
    <property type="entry name" value="MDN1_4th"/>
    <property type="match status" value="1"/>
</dbReference>
<evidence type="ECO:0000256" key="8">
    <source>
        <dbReference type="ARBA" id="ARBA00023186"/>
    </source>
</evidence>
<dbReference type="InterPro" id="IPR041190">
    <property type="entry name" value="Midasin_AAA_lid_5"/>
</dbReference>